<dbReference type="EMBL" id="FQUG01000006">
    <property type="protein sequence ID" value="SHF06108.1"/>
    <property type="molecule type" value="Genomic_DNA"/>
</dbReference>
<dbReference type="Proteomes" id="UP000184404">
    <property type="component" value="Unassembled WGS sequence"/>
</dbReference>
<proteinExistence type="predicted"/>
<accession>A0A1M4YKC3</accession>
<protein>
    <submittedName>
        <fullName evidence="1">Uncharacterized protein</fullName>
    </submittedName>
</protein>
<sequence>MAISRREFLNNLEDYHDIFMERIFLLGAYPDSPDVNHWINELVTFCLIFDGVKVKSNEPTSNDYLTFLLTKVDTISDVKFFTGVHDGKPIQFKNDDDCERFIKIWKDLRIDLANSFSSEVNNTKSYYSDLIKQLI</sequence>
<evidence type="ECO:0000313" key="1">
    <source>
        <dbReference type="EMBL" id="SHF06108.1"/>
    </source>
</evidence>
<name>A0A1M4YKC3_9FIRM</name>
<dbReference type="OrthoDB" id="9806179at2"/>
<dbReference type="AlphaFoldDB" id="A0A1M4YKC3"/>
<gene>
    <name evidence="1" type="ORF">SAMN02745190_01782</name>
</gene>
<evidence type="ECO:0000313" key="2">
    <source>
        <dbReference type="Proteomes" id="UP000184404"/>
    </source>
</evidence>
<keyword evidence="2" id="KW-1185">Reference proteome</keyword>
<dbReference type="RefSeq" id="WP_072935862.1">
    <property type="nucleotide sequence ID" value="NZ_FQUG01000006.1"/>
</dbReference>
<organism evidence="1 2">
    <name type="scientific">Schwartzia succinivorans DSM 10502</name>
    <dbReference type="NCBI Taxonomy" id="1123243"/>
    <lineage>
        <taxon>Bacteria</taxon>
        <taxon>Bacillati</taxon>
        <taxon>Bacillota</taxon>
        <taxon>Negativicutes</taxon>
        <taxon>Selenomonadales</taxon>
        <taxon>Selenomonadaceae</taxon>
        <taxon>Schwartzia</taxon>
    </lineage>
</organism>
<reference evidence="1 2" key="1">
    <citation type="submission" date="2016-11" db="EMBL/GenBank/DDBJ databases">
        <authorList>
            <person name="Jaros S."/>
            <person name="Januszkiewicz K."/>
            <person name="Wedrychowicz H."/>
        </authorList>
    </citation>
    <scope>NUCLEOTIDE SEQUENCE [LARGE SCALE GENOMIC DNA]</scope>
    <source>
        <strain evidence="1 2">DSM 10502</strain>
    </source>
</reference>